<dbReference type="PROSITE" id="PS51910">
    <property type="entry name" value="GH18_2"/>
    <property type="match status" value="1"/>
</dbReference>
<dbReference type="KEGG" id="foo:CGC45_08145"/>
<feature type="signal peptide" evidence="3">
    <location>
        <begin position="1"/>
        <end position="21"/>
    </location>
</feature>
<sequence>MRKFFIQLIILALMLPLMLEAAPLANLSSDSNSSETLLPNRIIAGFLDIRTPGSTTRVDMQRAKKDGYNVMIVAYGEVYANDIGFYTTSITSTQTIIDKIREAKKAGMKVLLAVGGSPNTFHPGVKQGATDPKIFGNDFTDAQIEVLASNIVKFLNKNDIDGIVYSIKKFTAADFIAKLSAEIKKTDAKIIIAAEPEVNNYKLITTGVSNDYDKAIEDGDIDYLFIQEYDAFPAYEPSFISESYPKIIENTHIPLKTKILITEPTNAVSGGTNTIYHPQGNATKSLSTEQAVKLMLPQLEKLKFKPRFAGVAGWSLNTDYAADLYGDSSHNAGAFAKGLSECIYKNACIEIDNKIQGPVVAGILPLWGKNSSYNISGQQVNTTPISISMPKDKEYCDHNPNVCKYNVIIAAYLTYTNSKGFVLSFNEENGSSKKIYSPEELKAFIVYMNLKGKHTIISIGGKYSHIDWETINLNELIKIVQEFGFNGVNFDLSSSDIPKNEKTAKIAADKINKLIATLRQINRGFWLTFSPEWHYIVAPLAKNDKDNIYVNHNYIELLENIGINKINYIWLNTYADKPSDGILSFYKNKNAEHIKITPADGYAKFLAALAWALTTQAGYDANMPKYDEIDKPLHIPANKLVLMIPATKGTTHGGMMYVLSEKDIKEAVSLMKENKASFAGFAVWSIDFDATNINKGDLGNDYSHKPWSTTAAILDISLPPIVSQITDQTKQETKFFRPGQEQRQSIDTGVINYPDKIGSYNADTVISFQGKKYKCKSNLEVKFCNDKGYIPNGLYGYLAWDEINTAKQIKIKSKQLKRKIADGEIVKYPNFIGNYKTGQIIIAGDRKFECQKQQLCNDKSYRPIGKSGYLAWSDITDDVAHLVIEVKQIKPRGAEYIYPYGIEDYKAGTTVAVGQELYRCNLGPESSLCTSEAYKPTGKYGTDAWTIIR</sequence>
<keyword evidence="3" id="KW-0732">Signal</keyword>
<reference evidence="5 6" key="1">
    <citation type="submission" date="2017-07" db="EMBL/GenBank/DDBJ databases">
        <title>Complete genome sequences and comparative analysis of the novel pathogen Francisella opportunistica.</title>
        <authorList>
            <person name="Dietrich E.A."/>
            <person name="Kingry L.C."/>
            <person name="Petersen J.M."/>
        </authorList>
    </citation>
    <scope>NUCLEOTIDE SEQUENCE [LARGE SCALE GENOMIC DNA]</scope>
    <source>
        <strain evidence="5 6">14-2155</strain>
    </source>
</reference>
<dbReference type="InterPro" id="IPR001223">
    <property type="entry name" value="Glyco_hydro18_cat"/>
</dbReference>
<feature type="chain" id="PRO_5016731982" evidence="3">
    <location>
        <begin position="22"/>
        <end position="949"/>
    </location>
</feature>
<evidence type="ECO:0000256" key="1">
    <source>
        <dbReference type="ARBA" id="ARBA00022801"/>
    </source>
</evidence>
<evidence type="ECO:0000259" key="4">
    <source>
        <dbReference type="PROSITE" id="PS51910"/>
    </source>
</evidence>
<accession>A0A345JT91</accession>
<dbReference type="InterPro" id="IPR017853">
    <property type="entry name" value="GH"/>
</dbReference>
<dbReference type="GO" id="GO:0016798">
    <property type="term" value="F:hydrolase activity, acting on glycosyl bonds"/>
    <property type="evidence" value="ECO:0007669"/>
    <property type="project" value="UniProtKB-KW"/>
</dbReference>
<dbReference type="GO" id="GO:0005975">
    <property type="term" value="P:carbohydrate metabolic process"/>
    <property type="evidence" value="ECO:0007669"/>
    <property type="project" value="InterPro"/>
</dbReference>
<evidence type="ECO:0000256" key="3">
    <source>
        <dbReference type="SAM" id="SignalP"/>
    </source>
</evidence>
<dbReference type="PANTHER" id="PTHR45708:SF49">
    <property type="entry name" value="ENDOCHITINASE"/>
    <property type="match status" value="1"/>
</dbReference>
<name>A0A345JT91_9GAMM</name>
<evidence type="ECO:0000313" key="5">
    <source>
        <dbReference type="EMBL" id="AXH30537.1"/>
    </source>
</evidence>
<feature type="domain" description="GH18" evidence="4">
    <location>
        <begin position="41"/>
        <end position="342"/>
    </location>
</feature>
<evidence type="ECO:0000256" key="2">
    <source>
        <dbReference type="ARBA" id="ARBA00023295"/>
    </source>
</evidence>
<dbReference type="Gene3D" id="3.20.20.80">
    <property type="entry name" value="Glycosidases"/>
    <property type="match status" value="2"/>
</dbReference>
<proteinExistence type="predicted"/>
<keyword evidence="1" id="KW-0378">Hydrolase</keyword>
<dbReference type="EMBL" id="CP022375">
    <property type="protein sequence ID" value="AXH30537.1"/>
    <property type="molecule type" value="Genomic_DNA"/>
</dbReference>
<dbReference type="SUPFAM" id="SSF51445">
    <property type="entry name" value="(Trans)glycosidases"/>
    <property type="match status" value="2"/>
</dbReference>
<dbReference type="AlphaFoldDB" id="A0A345JT91"/>
<protein>
    <submittedName>
        <fullName evidence="5">Chitinase</fullName>
    </submittedName>
</protein>
<dbReference type="Proteomes" id="UP000253862">
    <property type="component" value="Chromosome"/>
</dbReference>
<evidence type="ECO:0000313" key="6">
    <source>
        <dbReference type="Proteomes" id="UP000253862"/>
    </source>
</evidence>
<dbReference type="PANTHER" id="PTHR45708">
    <property type="entry name" value="ENDOCHITINASE"/>
    <property type="match status" value="1"/>
</dbReference>
<dbReference type="RefSeq" id="WP_071629801.1">
    <property type="nucleotide sequence ID" value="NZ_CP022375.1"/>
</dbReference>
<dbReference type="InterPro" id="IPR050542">
    <property type="entry name" value="Glycosyl_Hydrlase18_Chitinase"/>
</dbReference>
<keyword evidence="2" id="KW-0326">Glycosidase</keyword>
<gene>
    <name evidence="5" type="ORF">CGC43_08110</name>
</gene>
<organism evidence="5 6">
    <name type="scientific">Francisella opportunistica</name>
    <dbReference type="NCBI Taxonomy" id="2016517"/>
    <lineage>
        <taxon>Bacteria</taxon>
        <taxon>Pseudomonadati</taxon>
        <taxon>Pseudomonadota</taxon>
        <taxon>Gammaproteobacteria</taxon>
        <taxon>Thiotrichales</taxon>
        <taxon>Francisellaceae</taxon>
        <taxon>Francisella</taxon>
    </lineage>
</organism>
<keyword evidence="6" id="KW-1185">Reference proteome</keyword>
<dbReference type="OrthoDB" id="5605398at2"/>